<keyword evidence="5" id="KW-1185">Reference proteome</keyword>
<name>A0ABZ2HLW3_9RHOB</name>
<proteinExistence type="inferred from homology"/>
<protein>
    <submittedName>
        <fullName evidence="4">Sulfotransferase domain-containing protein</fullName>
    </submittedName>
</protein>
<keyword evidence="2" id="KW-0808">Transferase</keyword>
<organism evidence="4 5">
    <name type="scientific">Roseovarius phycicola</name>
    <dbReference type="NCBI Taxonomy" id="3080976"/>
    <lineage>
        <taxon>Bacteria</taxon>
        <taxon>Pseudomonadati</taxon>
        <taxon>Pseudomonadota</taxon>
        <taxon>Alphaproteobacteria</taxon>
        <taxon>Rhodobacterales</taxon>
        <taxon>Roseobacteraceae</taxon>
        <taxon>Roseovarius</taxon>
    </lineage>
</organism>
<dbReference type="EMBL" id="CP146069">
    <property type="protein sequence ID" value="WWR47357.1"/>
    <property type="molecule type" value="Genomic_DNA"/>
</dbReference>
<evidence type="ECO:0000313" key="5">
    <source>
        <dbReference type="Proteomes" id="UP001364156"/>
    </source>
</evidence>
<evidence type="ECO:0000256" key="1">
    <source>
        <dbReference type="ARBA" id="ARBA00005771"/>
    </source>
</evidence>
<dbReference type="Proteomes" id="UP001364156">
    <property type="component" value="Chromosome"/>
</dbReference>
<sequence>MGKKICNFLGSLWGEILQRPTDIGGMMRALDGFMTSDGKAKGLAEPVCPTDVFISPFAKCGTTWMQQIVHGLRTGGDMSFDEITAVTPWIEMAHDLGLPLEPQPGAFRAFKSHQSWDEIPKGGRYIVVLRDPVDAMVSLFRFFEGWFFETGSVSMEEFAQYVLNERDGRDYWSHLASWWDVRDRDDVLVLSYESMKHDLHAAVTQVADFLRIEDPVIRGIAEAQAQFAFMKAHERQFDDHLTRAARDAACGLPPGSVASKVNKGEAGSGKPLVSNNVQAAFAAKWTETIGARFGFGEYAALRAALEGQPG</sequence>
<evidence type="ECO:0000313" key="4">
    <source>
        <dbReference type="EMBL" id="WWR47357.1"/>
    </source>
</evidence>
<dbReference type="InterPro" id="IPR027417">
    <property type="entry name" value="P-loop_NTPase"/>
</dbReference>
<accession>A0ABZ2HLW3</accession>
<reference evidence="4 5" key="1">
    <citation type="submission" date="2023-10" db="EMBL/GenBank/DDBJ databases">
        <title>Roseovarius strain S88 nov., isolated from a marine algae.</title>
        <authorList>
            <person name="Lee M.W."/>
            <person name="Lee J.K."/>
            <person name="Kim J.M."/>
            <person name="Choi D.G."/>
            <person name="Baek J.H."/>
            <person name="Bayburt H."/>
            <person name="Jung J.J."/>
            <person name="Han D.M."/>
            <person name="Jeon C.O."/>
        </authorList>
    </citation>
    <scope>NUCLEOTIDE SEQUENCE [LARGE SCALE GENOMIC DNA]</scope>
    <source>
        <strain evidence="4 5">S88</strain>
    </source>
</reference>
<feature type="domain" description="Sulfotransferase" evidence="3">
    <location>
        <begin position="49"/>
        <end position="271"/>
    </location>
</feature>
<gene>
    <name evidence="4" type="ORF">RZ517_04020</name>
</gene>
<comment type="similarity">
    <text evidence="1">Belongs to the sulfotransferase 1 family.</text>
</comment>
<dbReference type="PANTHER" id="PTHR11783">
    <property type="entry name" value="SULFOTRANSFERASE SULT"/>
    <property type="match status" value="1"/>
</dbReference>
<evidence type="ECO:0000259" key="3">
    <source>
        <dbReference type="Pfam" id="PF00685"/>
    </source>
</evidence>
<dbReference type="Pfam" id="PF00685">
    <property type="entry name" value="Sulfotransfer_1"/>
    <property type="match status" value="1"/>
</dbReference>
<dbReference type="InterPro" id="IPR000863">
    <property type="entry name" value="Sulfotransferase_dom"/>
</dbReference>
<evidence type="ECO:0000256" key="2">
    <source>
        <dbReference type="ARBA" id="ARBA00022679"/>
    </source>
</evidence>
<dbReference type="SUPFAM" id="SSF52540">
    <property type="entry name" value="P-loop containing nucleoside triphosphate hydrolases"/>
    <property type="match status" value="1"/>
</dbReference>
<dbReference type="Gene3D" id="3.40.50.300">
    <property type="entry name" value="P-loop containing nucleotide triphosphate hydrolases"/>
    <property type="match status" value="1"/>
</dbReference>